<evidence type="ECO:0000313" key="1">
    <source>
        <dbReference type="EMBL" id="KAJ8727960.1"/>
    </source>
</evidence>
<dbReference type="EMBL" id="CM056785">
    <property type="protein sequence ID" value="KAJ8727960.1"/>
    <property type="molecule type" value="Genomic_DNA"/>
</dbReference>
<protein>
    <submittedName>
        <fullName evidence="1">Uncharacterized protein</fullName>
    </submittedName>
</protein>
<accession>A0ACC2QWR9</accession>
<organism evidence="1 2">
    <name type="scientific">Mythimna loreyi</name>
    <dbReference type="NCBI Taxonomy" id="667449"/>
    <lineage>
        <taxon>Eukaryota</taxon>
        <taxon>Metazoa</taxon>
        <taxon>Ecdysozoa</taxon>
        <taxon>Arthropoda</taxon>
        <taxon>Hexapoda</taxon>
        <taxon>Insecta</taxon>
        <taxon>Pterygota</taxon>
        <taxon>Neoptera</taxon>
        <taxon>Endopterygota</taxon>
        <taxon>Lepidoptera</taxon>
        <taxon>Glossata</taxon>
        <taxon>Ditrysia</taxon>
        <taxon>Noctuoidea</taxon>
        <taxon>Noctuidae</taxon>
        <taxon>Noctuinae</taxon>
        <taxon>Hadenini</taxon>
        <taxon>Mythimna</taxon>
    </lineage>
</organism>
<sequence>MEYIVKELGISNKNIFPTTSPGLYTVVVHSSWLKKWIKNLEVDTSLNNVDFTLQPGESVPYPWRKIFMRVLNKKVSKVLPLPRYKLNENTNETPLTFSQLLQYVSQSNQRTLWKESYKKYCQNNDSSKESTIVNLLEHDQLMSEVVLRLYGCNIIRVKCDGAGHIEYKEIIPNKHVLKMYETHGNLLAAMFVIETDNNFYVIYRGQYENTLLDCLNFSPKLVDMNYSRGLFIVYQLLNLSKAMSDRGLSLGMLTLQDIYLSENLWLQVLPMITNNIHCLDASLIIEHNRSKQTTPAISQGPPGKRGEEWCWRKEAVQLEKLCMLWVRGRISNLDYLLHLNMLAGRSSSDPQAHFMIPWVTDFSSRCGRNWRDLSKSKYRLNKGDRQLDMTYDVSSCTDQIPHHVSDALSDITCYVYLARRTPKEVLCKYVRNKWVPAEYPASIQRMQEWTPDECIPEFYTDPSVFKSIHEDLPDLGIPSWATCVEDFITKHREALESTHVSENLHHWIDITFGYKLSGAASIKAKNVCLSLVDGHTRMRRGGAVQLLSAPHPPRAARALPPAPPRLHWTQPKDAKKALRNDSSDDVSDDEEESTSLPQHVSRLNVPPQRVRSRHKSTSRARSLSKSQGLDDSQATATEGRASSHSRHYRVQRSEFGKGIIYLPKEFNPVASIQAIESLDNFRTKCFFTNAEDKEKHKENVTTLNLYPVQQDMRQDATVSSKEGSDDTAFTNHMFLASYDQSYLKKFTQDAHLESVLKERKNRSFNTRYTTDAAIYKQFVTESRRQDMLVIGCLIVEIFLHVYMRPLRTSSDNFLERYNNCRTVLKHNYNALPRSVSYVACLLLNVQPPTTSYKNELTPKKEEPLKKITVTDKGLPAPTPAQLLQPLLMQHLIPFPQSFNILYKLLNTLHEYELTSTELNILYMYECDGVQCEKYQNVDKTKLYFNQKIAEGKIQACATHLEVLLNQVNCYNQFDVLDIFLAHYIELLQNKDTSVLAAWYLFDTVSKALGPAETRKKLLKHVLNLYEDDDFAVDKPDSHKLTDVDSFSLSGGVSNKQKFVKLYHNIFLLQLMVRLGLQCFLDNFTQHLVEAVGGYKDVTEEVGSPGHLCHNKALSNKKPRYSDDNVKNALSSNTDIFSPDTSYGSEHVTTPGVEKTETNDGLKEKDSDNRSENELFHFETDKDRLPSRSSRSKSPAESIDSYNSNTTQENNIHTPSPSIERSPISAKHFQPNKELNFQGNKDQNHEPVPFNKPTSPIIEIPTKPMFTSYLHFAEEDDSEDVEMRRKSHDPQVTLELETTAKGSRSMNEEDFQGFKDPNSSKISDMSSESLIWLAHRLGPVLTCRYITRNLLKMLTLCYIGKDNLAPWDGELKDEFDEISIVNSRVVGDRNAMKVIKCLTSIVAMYGEQLIIFQYLPHMGELIASCRRRLSAPLEGGVVACLQLVKYLLPHMSDVKLMEQLQDTFLKTILQPALRLASTTRCSYPSGAAARCSLTRKLLDALHVLALRIGPEMTRRHLCVPALQRFFLAFDKATGKTENWPKQEETAPEKSSEQESTDTKPEGFLEICRDGTTAEWRVQDGRVVRADLPDLACTPPDICEHPHDTTRLTAQEELLMVFDEELAYRAYTTFAKFICSETMERCLKNIDTIRALCRRYEQHHCVSSPLQIRPDKRVQPSFSDEPLNRKDLSSAKPEVVMDHISSSNSFGSNVTLVGNRIDVASDAGEVGNGAQGHGFDVVAYKTDNGIKSNRHLRGDWLIYWEHEIGRPDKETRFNLKQIKLQSFVGHTHSVKSIHCLDNENSFMSGSKDKTVRLWSLRNQESGEWELIKLQSFVGHTHSVKSIHCLDNENSFMSGSKDKTVRLWSLRNQESGEWELIKLQSFVGHTHSVKSIHCLDNENSFMSGSKDKTVRLWSLRNQESGEWELIKLQSFVGHTHSVKSIHCLDNENSFMSGSKDKTVRLWSLRNQESGEWELIKLQSFVGHTHSVKSIHCLDNENSFMSGSKDKTVRLWSLRNQESGEWELIKLQSFVGHTHSVKSIHCLDNENSFMSGSKDKTVRLWSLRNQGDGNATSQCNWTYTGHKKGVLSLTFLESLRLAVSTDSVVHIWDPFMESVVSQLDCLKSPVSIVRTLAGPSAAVLAATTDATLRVIDARTPHTSHELKLPMSATTFIRCMCVCSAGGWAACGLASGHVAVTDLRTGLTIATWRAHDGEVLRLATVDEHRLLSSGLDQVTALWRPDDGELIAHLKGSTEPVHCLSVYYKELISGTTNNRIGVHTSLSQDASFSSTKLRSDTFRGVLTCMAVLPLNRLLLLASDNEVFQQVVVADPVMKRRPSGYVRSTTSLRSLRRSSVMAQSGMELSQISVLKEENNTGDHFLTPDQLEIVYRTNVNTGLSESFAEELLERHGPNELKELKGTSLFEIFMHNLFGWFPCVLWVAAITNFIGYFLATNSNPPGDDEHDAHSAKEYLYLGSVITATIIGTGLFGFYQEAKNIAVMSGFEKLVPPSAVVIRDGERKTVPNRELVIGDIVEIGGGDIVPADLRILTCTNLATDMSALTGESEPIKHKPECTHVNPMESRNMAYFGCPVVEGTGKAIVVATGEMTQMGKIAGLVTGLKKEETPIAKEITHFIKLICGVAFFVGTLFFIMVYIIQRSWLSALQYMLGMILANVPEGLIVTLTVCMTLSAKALKRKNCLAKTLQAVETLGSTSCICSDKTGTLTENQMTVSHLFCNFKILDKDDRSHVVESTFSTLCLAASLNLKATFHPETLNERIEKRKVIGDASESAILRYMELNRSATKLQMENPKVAEIPFSSAYKYQVTIHHMLATDSYALIMKGAPEIVLEYCSRVLIEDGPQALTPQLKKELKSYFIKMANMGERVIGYCDFQLPLENFPIGYRFDTQARNFPVEDLIFIGAISMIDPPRRDIDKYIGLCRSAGIKVIMVTGDHPVTALAISRKCGTISMPTAYDYAFEHHIDLADVPPHIKAQFKATVITGDELRKMSVQDLMAVQLKYKEITFARTSPQQKLFIVETYQLLGYVVAVTGDGVNDSPALKKADIGIAMGINGTEVSKKAADMILMDDNFASIVLGVQEGRRIFDNLKKTIAYTLTSNAAEMLPFVLYAILGMPLPITLMLIIVINVGTDLLPAISLAYEDSEEDIMSIPPRKLTDHLVNGHLLFMAYCQVGLIQFFAAMYAYFVVYAKEGFFPSSLMFIRNDWENERKIIKDTLGRGWNYSDRKMIERKSQTAYFVAVCWTQISDVIICKTRRVSLIKKGMTNHVLNASIVVDLISAVGVSYLPLCHEIFTTARISYADFFLAIPFMILMIIMDETRRYIIRNNFSKWVEKEIYY</sequence>
<gene>
    <name evidence="1" type="ORF">PYW08_016345</name>
</gene>
<name>A0ACC2QWR9_9NEOP</name>
<reference evidence="1" key="1">
    <citation type="submission" date="2023-03" db="EMBL/GenBank/DDBJ databases">
        <title>Chromosome-level genomes of two armyworms, Mythimna separata and Mythimna loreyi, provide insights into the biosynthesis and reception of sex pheromones.</title>
        <authorList>
            <person name="Zhao H."/>
        </authorList>
    </citation>
    <scope>NUCLEOTIDE SEQUENCE</scope>
    <source>
        <strain evidence="1">BeijingLab</strain>
    </source>
</reference>
<comment type="caution">
    <text evidence="1">The sequence shown here is derived from an EMBL/GenBank/DDBJ whole genome shotgun (WGS) entry which is preliminary data.</text>
</comment>
<proteinExistence type="predicted"/>
<dbReference type="Proteomes" id="UP001231649">
    <property type="component" value="Chromosome 9"/>
</dbReference>
<keyword evidence="2" id="KW-1185">Reference proteome</keyword>
<evidence type="ECO:0000313" key="2">
    <source>
        <dbReference type="Proteomes" id="UP001231649"/>
    </source>
</evidence>